<keyword evidence="2" id="KW-0328">Glycosyltransferase</keyword>
<dbReference type="GO" id="GO:0008955">
    <property type="term" value="F:peptidoglycan glycosyltransferase activity"/>
    <property type="evidence" value="ECO:0007669"/>
    <property type="project" value="UniProtKB-EC"/>
</dbReference>
<feature type="transmembrane region" description="Helical" evidence="17">
    <location>
        <begin position="123"/>
        <end position="152"/>
    </location>
</feature>
<evidence type="ECO:0000313" key="19">
    <source>
        <dbReference type="Proteomes" id="UP000224915"/>
    </source>
</evidence>
<keyword evidence="4 17" id="KW-0812">Transmembrane</keyword>
<dbReference type="GO" id="GO:0032153">
    <property type="term" value="C:cell division site"/>
    <property type="evidence" value="ECO:0007669"/>
    <property type="project" value="TreeGrafter"/>
</dbReference>
<evidence type="ECO:0000256" key="15">
    <source>
        <dbReference type="ARBA" id="ARBA00049902"/>
    </source>
</evidence>
<dbReference type="InterPro" id="IPR001182">
    <property type="entry name" value="FtsW/RodA"/>
</dbReference>
<evidence type="ECO:0000256" key="8">
    <source>
        <dbReference type="ARBA" id="ARBA00023136"/>
    </source>
</evidence>
<evidence type="ECO:0000256" key="1">
    <source>
        <dbReference type="ARBA" id="ARBA00004141"/>
    </source>
</evidence>
<dbReference type="EC" id="2.4.99.28" evidence="14"/>
<evidence type="ECO:0000256" key="14">
    <source>
        <dbReference type="ARBA" id="ARBA00044770"/>
    </source>
</evidence>
<gene>
    <name evidence="18" type="ORF">ATL40_0946</name>
</gene>
<evidence type="ECO:0000256" key="10">
    <source>
        <dbReference type="ARBA" id="ARBA00033270"/>
    </source>
</evidence>
<keyword evidence="3" id="KW-0808">Transferase</keyword>
<dbReference type="RefSeq" id="WP_245866744.1">
    <property type="nucleotide sequence ID" value="NZ_PDJD01000001.1"/>
</dbReference>
<dbReference type="EMBL" id="PDJD01000001">
    <property type="protein sequence ID" value="PFG19386.1"/>
    <property type="molecule type" value="Genomic_DNA"/>
</dbReference>
<keyword evidence="7 17" id="KW-1133">Transmembrane helix</keyword>
<dbReference type="Proteomes" id="UP000224915">
    <property type="component" value="Unassembled WGS sequence"/>
</dbReference>
<evidence type="ECO:0000256" key="11">
    <source>
        <dbReference type="ARBA" id="ARBA00038053"/>
    </source>
</evidence>
<dbReference type="PANTHER" id="PTHR30474">
    <property type="entry name" value="CELL CYCLE PROTEIN"/>
    <property type="match status" value="1"/>
</dbReference>
<feature type="transmembrane region" description="Helical" evidence="17">
    <location>
        <begin position="286"/>
        <end position="312"/>
    </location>
</feature>
<comment type="caution">
    <text evidence="18">The sequence shown here is derived from an EMBL/GenBank/DDBJ whole genome shotgun (WGS) entry which is preliminary data.</text>
</comment>
<proteinExistence type="inferred from homology"/>
<keyword evidence="5" id="KW-0133">Cell shape</keyword>
<dbReference type="PANTHER" id="PTHR30474:SF2">
    <property type="entry name" value="PEPTIDOGLYCAN GLYCOSYLTRANSFERASE FTSW-RELATED"/>
    <property type="match status" value="1"/>
</dbReference>
<name>A0A2A9CZ40_9MICO</name>
<feature type="transmembrane region" description="Helical" evidence="17">
    <location>
        <begin position="164"/>
        <end position="181"/>
    </location>
</feature>
<comment type="subcellular location">
    <subcellularLocation>
        <location evidence="1">Membrane</location>
        <topology evidence="1">Multi-pass membrane protein</topology>
    </subcellularLocation>
</comment>
<feature type="transmembrane region" description="Helical" evidence="17">
    <location>
        <begin position="361"/>
        <end position="383"/>
    </location>
</feature>
<evidence type="ECO:0000256" key="7">
    <source>
        <dbReference type="ARBA" id="ARBA00022989"/>
    </source>
</evidence>
<evidence type="ECO:0000256" key="9">
    <source>
        <dbReference type="ARBA" id="ARBA00032370"/>
    </source>
</evidence>
<protein>
    <recommendedName>
        <fullName evidence="12">Probable peptidoglycan glycosyltransferase FtsW</fullName>
        <ecNumber evidence="14">2.4.99.28</ecNumber>
    </recommendedName>
    <alternativeName>
        <fullName evidence="13">Cell division protein FtsW</fullName>
    </alternativeName>
    <alternativeName>
        <fullName evidence="10">Cell wall polymerase</fullName>
    </alternativeName>
    <alternativeName>
        <fullName evidence="9">Peptidoglycan polymerase</fullName>
    </alternativeName>
</protein>
<keyword evidence="18" id="KW-0131">Cell cycle</keyword>
<dbReference type="AlphaFoldDB" id="A0A2A9CZ40"/>
<feature type="transmembrane region" description="Helical" evidence="17">
    <location>
        <begin position="193"/>
        <end position="223"/>
    </location>
</feature>
<evidence type="ECO:0000256" key="4">
    <source>
        <dbReference type="ARBA" id="ARBA00022692"/>
    </source>
</evidence>
<reference evidence="18 19" key="1">
    <citation type="submission" date="2017-10" db="EMBL/GenBank/DDBJ databases">
        <title>Sequencing the genomes of 1000 actinobacteria strains.</title>
        <authorList>
            <person name="Klenk H.-P."/>
        </authorList>
    </citation>
    <scope>NUCLEOTIDE SEQUENCE [LARGE SCALE GENOMIC DNA]</scope>
    <source>
        <strain evidence="18 19">DSM 21801</strain>
    </source>
</reference>
<evidence type="ECO:0000256" key="5">
    <source>
        <dbReference type="ARBA" id="ARBA00022960"/>
    </source>
</evidence>
<dbReference type="GO" id="GO:0051301">
    <property type="term" value="P:cell division"/>
    <property type="evidence" value="ECO:0007669"/>
    <property type="project" value="UniProtKB-KW"/>
</dbReference>
<evidence type="ECO:0000256" key="2">
    <source>
        <dbReference type="ARBA" id="ARBA00022676"/>
    </source>
</evidence>
<dbReference type="GO" id="GO:0015648">
    <property type="term" value="F:lipid-linked peptidoglycan transporter activity"/>
    <property type="evidence" value="ECO:0007669"/>
    <property type="project" value="TreeGrafter"/>
</dbReference>
<organism evidence="18 19">
    <name type="scientific">Serinibacter salmoneus</name>
    <dbReference type="NCBI Taxonomy" id="556530"/>
    <lineage>
        <taxon>Bacteria</taxon>
        <taxon>Bacillati</taxon>
        <taxon>Actinomycetota</taxon>
        <taxon>Actinomycetes</taxon>
        <taxon>Micrococcales</taxon>
        <taxon>Beutenbergiaceae</taxon>
        <taxon>Serinibacter</taxon>
    </lineage>
</organism>
<dbReference type="Pfam" id="PF01098">
    <property type="entry name" value="FTSW_RODA_SPOVE"/>
    <property type="match status" value="1"/>
</dbReference>
<feature type="transmembrane region" description="Helical" evidence="17">
    <location>
        <begin position="67"/>
        <end position="84"/>
    </location>
</feature>
<dbReference type="GO" id="GO:0009252">
    <property type="term" value="P:peptidoglycan biosynthetic process"/>
    <property type="evidence" value="ECO:0007669"/>
    <property type="project" value="UniProtKB-KW"/>
</dbReference>
<feature type="transmembrane region" description="Helical" evidence="17">
    <location>
        <begin position="333"/>
        <end position="355"/>
    </location>
</feature>
<sequence length="419" mass="43263">MSAPSVPRETTRPAARALRSAWDSPVASYYLIGGVTLVLTCLGLVFVLSSSTVDDLSSASGSPLTTFLGQARYALIGLPLAFLASRVSVRWLRRLAWPGFLFALGLQLLPLVPGLAITVGGNVVGVGIAGFTFAPSEFGKLGLALWLGLVLAARRQDLASLKHVALPVGGSVLLVGLQFWFTQDLGTTLVLGALVAGALFVAGLPLRIFAAFGVPALAVLAFFATQGTTRSARILALLQPDALDSQGLGYQSKMALQALGTGGVSGVGLGASRTKWNYLPEAHNDFILAIVGEELGLLGTLLMLVLFALLAVGMTRVVMRHTDPFAKIATGAIASWILAQALVNIGVVINVLPVIGIPLPLVSAGGSSLIATLLALGVVLAFARSEPGAAEALAARRGAVRRSFSVLTSRSGRVTGVGR</sequence>
<keyword evidence="19" id="KW-1185">Reference proteome</keyword>
<comment type="similarity">
    <text evidence="11">Belongs to the SEDS family. FtsW subfamily.</text>
</comment>
<feature type="transmembrane region" description="Helical" evidence="17">
    <location>
        <begin position="26"/>
        <end position="47"/>
    </location>
</feature>
<evidence type="ECO:0000313" key="18">
    <source>
        <dbReference type="EMBL" id="PFG19386.1"/>
    </source>
</evidence>
<evidence type="ECO:0000256" key="13">
    <source>
        <dbReference type="ARBA" id="ARBA00041418"/>
    </source>
</evidence>
<comment type="catalytic activity">
    <reaction evidence="15">
        <text>[GlcNAc-(1-&gt;4)-Mur2Ac(oyl-L-Ala-gamma-D-Glu-L-Lys-D-Ala-D-Ala)](n)-di-trans,octa-cis-undecaprenyl diphosphate + beta-D-GlcNAc-(1-&gt;4)-Mur2Ac(oyl-L-Ala-gamma-D-Glu-L-Lys-D-Ala-D-Ala)-di-trans,octa-cis-undecaprenyl diphosphate = [GlcNAc-(1-&gt;4)-Mur2Ac(oyl-L-Ala-gamma-D-Glu-L-Lys-D-Ala-D-Ala)](n+1)-di-trans,octa-cis-undecaprenyl diphosphate + di-trans,octa-cis-undecaprenyl diphosphate + H(+)</text>
        <dbReference type="Rhea" id="RHEA:23708"/>
        <dbReference type="Rhea" id="RHEA-COMP:9602"/>
        <dbReference type="Rhea" id="RHEA-COMP:9603"/>
        <dbReference type="ChEBI" id="CHEBI:15378"/>
        <dbReference type="ChEBI" id="CHEBI:58405"/>
        <dbReference type="ChEBI" id="CHEBI:60033"/>
        <dbReference type="ChEBI" id="CHEBI:78435"/>
        <dbReference type="EC" id="2.4.99.28"/>
    </reaction>
</comment>
<keyword evidence="8 17" id="KW-0472">Membrane</keyword>
<keyword evidence="18" id="KW-0132">Cell division</keyword>
<keyword evidence="6" id="KW-0573">Peptidoglycan synthesis</keyword>
<feature type="transmembrane region" description="Helical" evidence="17">
    <location>
        <begin position="96"/>
        <end position="117"/>
    </location>
</feature>
<evidence type="ECO:0000256" key="3">
    <source>
        <dbReference type="ARBA" id="ARBA00022679"/>
    </source>
</evidence>
<dbReference type="GO" id="GO:0005886">
    <property type="term" value="C:plasma membrane"/>
    <property type="evidence" value="ECO:0007669"/>
    <property type="project" value="TreeGrafter"/>
</dbReference>
<evidence type="ECO:0000256" key="17">
    <source>
        <dbReference type="SAM" id="Phobius"/>
    </source>
</evidence>
<comment type="function">
    <text evidence="16">Peptidoglycan polymerase that is essential for cell division.</text>
</comment>
<evidence type="ECO:0000256" key="12">
    <source>
        <dbReference type="ARBA" id="ARBA00041185"/>
    </source>
</evidence>
<dbReference type="GO" id="GO:0008360">
    <property type="term" value="P:regulation of cell shape"/>
    <property type="evidence" value="ECO:0007669"/>
    <property type="project" value="UniProtKB-KW"/>
</dbReference>
<accession>A0A2A9CZ40</accession>
<evidence type="ECO:0000256" key="6">
    <source>
        <dbReference type="ARBA" id="ARBA00022984"/>
    </source>
</evidence>
<evidence type="ECO:0000256" key="16">
    <source>
        <dbReference type="ARBA" id="ARBA00049966"/>
    </source>
</evidence>